<feature type="compositionally biased region" description="Polar residues" evidence="1">
    <location>
        <begin position="35"/>
        <end position="51"/>
    </location>
</feature>
<sequence>MDKTNLSYEAGKATGQAQEKANQIIDKAGDAAQSAKESVQQKVDNSNTSYQDGKAKGEAQEKTNQIVDKAGDAAQSAKESVLLAGQFVQEKAQNAVDAAKNATGMNK</sequence>
<feature type="region of interest" description="Disordered" evidence="1">
    <location>
        <begin position="1"/>
        <end position="61"/>
    </location>
</feature>
<evidence type="ECO:0000313" key="2">
    <source>
        <dbReference type="EMBL" id="KAL3624113.1"/>
    </source>
</evidence>
<gene>
    <name evidence="2" type="ORF">CASFOL_032929</name>
</gene>
<protein>
    <submittedName>
        <fullName evidence="2">Uncharacterized protein</fullName>
    </submittedName>
</protein>
<dbReference type="Proteomes" id="UP001632038">
    <property type="component" value="Unassembled WGS sequence"/>
</dbReference>
<evidence type="ECO:0000313" key="3">
    <source>
        <dbReference type="Proteomes" id="UP001632038"/>
    </source>
</evidence>
<name>A0ABD3C2W0_9LAMI</name>
<proteinExistence type="predicted"/>
<organism evidence="2 3">
    <name type="scientific">Castilleja foliolosa</name>
    <dbReference type="NCBI Taxonomy" id="1961234"/>
    <lineage>
        <taxon>Eukaryota</taxon>
        <taxon>Viridiplantae</taxon>
        <taxon>Streptophyta</taxon>
        <taxon>Embryophyta</taxon>
        <taxon>Tracheophyta</taxon>
        <taxon>Spermatophyta</taxon>
        <taxon>Magnoliopsida</taxon>
        <taxon>eudicotyledons</taxon>
        <taxon>Gunneridae</taxon>
        <taxon>Pentapetalae</taxon>
        <taxon>asterids</taxon>
        <taxon>lamiids</taxon>
        <taxon>Lamiales</taxon>
        <taxon>Orobanchaceae</taxon>
        <taxon>Pedicularideae</taxon>
        <taxon>Castillejinae</taxon>
        <taxon>Castilleja</taxon>
    </lineage>
</organism>
<dbReference type="EMBL" id="JAVIJP010000054">
    <property type="protein sequence ID" value="KAL3624113.1"/>
    <property type="molecule type" value="Genomic_DNA"/>
</dbReference>
<accession>A0ABD3C2W0</accession>
<dbReference type="PANTHER" id="PTHR34191:SF34">
    <property type="entry name" value="STRESS-INDUCED PROTEIN KIN2-LIKE"/>
    <property type="match status" value="1"/>
</dbReference>
<dbReference type="PANTHER" id="PTHR34191">
    <property type="entry name" value="LATE EMBRYOGENESIS ABUNDANT PROTEIN (LEA) FAMILY PROTEIN"/>
    <property type="match status" value="1"/>
</dbReference>
<evidence type="ECO:0000256" key="1">
    <source>
        <dbReference type="SAM" id="MobiDB-lite"/>
    </source>
</evidence>
<reference evidence="3" key="1">
    <citation type="journal article" date="2024" name="IScience">
        <title>Strigolactones Initiate the Formation of Haustorium-like Structures in Castilleja.</title>
        <authorList>
            <person name="Buerger M."/>
            <person name="Peterson D."/>
            <person name="Chory J."/>
        </authorList>
    </citation>
    <scope>NUCLEOTIDE SEQUENCE [LARGE SCALE GENOMIC DNA]</scope>
</reference>
<keyword evidence="3" id="KW-1185">Reference proteome</keyword>
<comment type="caution">
    <text evidence="2">The sequence shown here is derived from an EMBL/GenBank/DDBJ whole genome shotgun (WGS) entry which is preliminary data.</text>
</comment>
<dbReference type="AlphaFoldDB" id="A0ABD3C2W0"/>
<dbReference type="InterPro" id="IPR039624">
    <property type="entry name" value="LEA1/2/D7/KIN2"/>
</dbReference>